<dbReference type="EMBL" id="JEWH01000075">
    <property type="protein sequence ID" value="EXB03749.1"/>
    <property type="molecule type" value="Genomic_DNA"/>
</dbReference>
<evidence type="ECO:0000313" key="1">
    <source>
        <dbReference type="EMBL" id="EXB03749.1"/>
    </source>
</evidence>
<comment type="caution">
    <text evidence="1">The sequence shown here is derived from an EMBL/GenBank/DDBJ whole genome shotgun (WGS) entry which is preliminary data.</text>
</comment>
<gene>
    <name evidence="1" type="ORF">J512_3808</name>
</gene>
<evidence type="ECO:0000313" key="2">
    <source>
        <dbReference type="Proteomes" id="UP000020595"/>
    </source>
</evidence>
<reference evidence="1 2" key="1">
    <citation type="submission" date="2014-02" db="EMBL/GenBank/DDBJ databases">
        <title>Comparative genomics and transcriptomics to identify genetic mechanisms underlying the emergence of carbapenem resistant Acinetobacter baumannii (CRAb).</title>
        <authorList>
            <person name="Harris A.D."/>
            <person name="Johnson K.J."/>
            <person name="George J."/>
            <person name="Shefchek K."/>
            <person name="Daugherty S.C."/>
            <person name="Parankush S."/>
            <person name="Sadzewicz L."/>
            <person name="Tallon L."/>
            <person name="Sengamalay N."/>
            <person name="Hazen T.H."/>
            <person name="Rasko D.A."/>
        </authorList>
    </citation>
    <scope>NUCLEOTIDE SEQUENCE [LARGE SCALE GENOMIC DNA]</scope>
    <source>
        <strain evidence="1 2">1295743</strain>
    </source>
</reference>
<organism evidence="1 2">
    <name type="scientific">Acinetobacter baumannii (strain 1295743)</name>
    <dbReference type="NCBI Taxonomy" id="1310613"/>
    <lineage>
        <taxon>Bacteria</taxon>
        <taxon>Pseudomonadati</taxon>
        <taxon>Pseudomonadota</taxon>
        <taxon>Gammaproteobacteria</taxon>
        <taxon>Moraxellales</taxon>
        <taxon>Moraxellaceae</taxon>
        <taxon>Acinetobacter</taxon>
        <taxon>Acinetobacter calcoaceticus/baumannii complex</taxon>
    </lineage>
</organism>
<name>A0A009IGI6_ACIB9</name>
<dbReference type="PATRIC" id="fig|1310613.3.peg.3643"/>
<dbReference type="Proteomes" id="UP000020595">
    <property type="component" value="Unassembled WGS sequence"/>
</dbReference>
<accession>A0A009IGI6</accession>
<proteinExistence type="predicted"/>
<sequence length="50" mass="6029">MTLAFLVLMVEFWLIYRASYIKTFEQRNFFQAAKDSLIELRLGLKMILKK</sequence>
<protein>
    <submittedName>
        <fullName evidence="1">Uncharacterized protein</fullName>
    </submittedName>
</protein>
<dbReference type="AlphaFoldDB" id="A0A009IGI6"/>